<gene>
    <name evidence="1" type="ORF">M136_5337</name>
</gene>
<reference evidence="1 2" key="1">
    <citation type="submission" date="2014-02" db="EMBL/GenBank/DDBJ databases">
        <authorList>
            <person name="Sears C."/>
            <person name="Carroll K."/>
            <person name="Sack B.R."/>
            <person name="Qadri F."/>
            <person name="Myers L.L."/>
            <person name="Chung G.-T."/>
            <person name="Escheverria P."/>
            <person name="Fraser C.M."/>
            <person name="Sadzewicz L."/>
            <person name="Shefchek K.A."/>
            <person name="Tallon L."/>
            <person name="Das S.P."/>
            <person name="Daugherty S."/>
            <person name="Mongodin E.F."/>
        </authorList>
    </citation>
    <scope>NUCLEOTIDE SEQUENCE [LARGE SCALE GENOMIC DNA]</scope>
    <source>
        <strain evidence="1 2">S36L11</strain>
    </source>
</reference>
<accession>A0A015X9Y6</accession>
<evidence type="ECO:0000313" key="1">
    <source>
        <dbReference type="EMBL" id="EXZ30910.1"/>
    </source>
</evidence>
<organism evidence="1 2">
    <name type="scientific">Bacteroides fragilis str. S36L11</name>
    <dbReference type="NCBI Taxonomy" id="1339327"/>
    <lineage>
        <taxon>Bacteria</taxon>
        <taxon>Pseudomonadati</taxon>
        <taxon>Bacteroidota</taxon>
        <taxon>Bacteroidia</taxon>
        <taxon>Bacteroidales</taxon>
        <taxon>Bacteroidaceae</taxon>
        <taxon>Bacteroides</taxon>
    </lineage>
</organism>
<dbReference type="AlphaFoldDB" id="A0A015X9Y6"/>
<evidence type="ECO:0000313" key="2">
    <source>
        <dbReference type="Proteomes" id="UP000022082"/>
    </source>
</evidence>
<protein>
    <submittedName>
        <fullName evidence="1">Uncharacterized protein</fullName>
    </submittedName>
</protein>
<dbReference type="Proteomes" id="UP000022082">
    <property type="component" value="Unassembled WGS sequence"/>
</dbReference>
<comment type="caution">
    <text evidence="1">The sequence shown here is derived from an EMBL/GenBank/DDBJ whole genome shotgun (WGS) entry which is preliminary data.</text>
</comment>
<name>A0A015X9Y6_BACFG</name>
<dbReference type="EMBL" id="JGDJ01000114">
    <property type="protein sequence ID" value="EXZ30910.1"/>
    <property type="molecule type" value="Genomic_DNA"/>
</dbReference>
<sequence>MQPQKIYDVHNEEMNIFLNAVLKYSVAERPRTVEQFIKLLSV</sequence>
<dbReference type="PATRIC" id="fig|1339327.3.peg.552"/>
<proteinExistence type="predicted"/>